<gene>
    <name evidence="5" type="ORF">BCIN_12g05920</name>
</gene>
<evidence type="ECO:0000256" key="3">
    <source>
        <dbReference type="SAM" id="MobiDB-lite"/>
    </source>
</evidence>
<dbReference type="InterPro" id="IPR007219">
    <property type="entry name" value="XnlR_reg_dom"/>
</dbReference>
<accession>A0A384JZQ0</accession>
<dbReference type="OrthoDB" id="10067394at2759"/>
<name>A0A384JZQ0_BOTFB</name>
<dbReference type="Pfam" id="PF04082">
    <property type="entry name" value="Fungal_trans"/>
    <property type="match status" value="1"/>
</dbReference>
<evidence type="ECO:0000259" key="4">
    <source>
        <dbReference type="PROSITE" id="PS50048"/>
    </source>
</evidence>
<dbReference type="VEuPathDB" id="FungiDB:Bcin12g05920"/>
<dbReference type="Gene3D" id="4.10.240.10">
    <property type="entry name" value="Zn(2)-C6 fungal-type DNA-binding domain"/>
    <property type="match status" value="1"/>
</dbReference>
<protein>
    <recommendedName>
        <fullName evidence="4">Zn(2)-C6 fungal-type domain-containing protein</fullName>
    </recommendedName>
</protein>
<feature type="compositionally biased region" description="Polar residues" evidence="3">
    <location>
        <begin position="87"/>
        <end position="98"/>
    </location>
</feature>
<dbReference type="PROSITE" id="PS00463">
    <property type="entry name" value="ZN2_CY6_FUNGAL_1"/>
    <property type="match status" value="1"/>
</dbReference>
<dbReference type="GO" id="GO:0008270">
    <property type="term" value="F:zinc ion binding"/>
    <property type="evidence" value="ECO:0007669"/>
    <property type="project" value="InterPro"/>
</dbReference>
<dbReference type="AlphaFoldDB" id="A0A384JZQ0"/>
<evidence type="ECO:0000256" key="1">
    <source>
        <dbReference type="ARBA" id="ARBA00022723"/>
    </source>
</evidence>
<dbReference type="PROSITE" id="PS50048">
    <property type="entry name" value="ZN2_CY6_FUNGAL_2"/>
    <property type="match status" value="1"/>
</dbReference>
<evidence type="ECO:0000256" key="2">
    <source>
        <dbReference type="ARBA" id="ARBA00023242"/>
    </source>
</evidence>
<dbReference type="CDD" id="cd12148">
    <property type="entry name" value="fungal_TF_MHR"/>
    <property type="match status" value="1"/>
</dbReference>
<dbReference type="KEGG" id="bfu:BCIN_12g05920"/>
<feature type="domain" description="Zn(2)-C6 fungal-type" evidence="4">
    <location>
        <begin position="22"/>
        <end position="52"/>
    </location>
</feature>
<dbReference type="InterPro" id="IPR001138">
    <property type="entry name" value="Zn2Cys6_DnaBD"/>
</dbReference>
<reference evidence="5 6" key="3">
    <citation type="journal article" date="2017" name="Mol. Plant Pathol.">
        <title>A gapless genome sequence of the fungus Botrytis cinerea.</title>
        <authorList>
            <person name="Van Kan J.A."/>
            <person name="Stassen J.H."/>
            <person name="Mosbach A."/>
            <person name="Van Der Lee T.A."/>
            <person name="Faino L."/>
            <person name="Farmer A.D."/>
            <person name="Papasotiriou D.G."/>
            <person name="Zhou S."/>
            <person name="Seidl M.F."/>
            <person name="Cottam E."/>
            <person name="Edel D."/>
            <person name="Hahn M."/>
            <person name="Schwartz D.C."/>
            <person name="Dietrich R.A."/>
            <person name="Widdison S."/>
            <person name="Scalliet G."/>
        </authorList>
    </citation>
    <scope>NUCLEOTIDE SEQUENCE [LARGE SCALE GENOMIC DNA]</scope>
    <source>
        <strain evidence="5 6">B05.10</strain>
    </source>
</reference>
<dbReference type="SMART" id="SM00066">
    <property type="entry name" value="GAL4"/>
    <property type="match status" value="1"/>
</dbReference>
<dbReference type="GeneID" id="5431747"/>
<dbReference type="GO" id="GO:0000981">
    <property type="term" value="F:DNA-binding transcription factor activity, RNA polymerase II-specific"/>
    <property type="evidence" value="ECO:0007669"/>
    <property type="project" value="InterPro"/>
</dbReference>
<dbReference type="PANTHER" id="PTHR47431">
    <property type="entry name" value="ZN(II)2CYS6 TRANSCRIPTION FACTOR (EUROFUNG)-RELATED"/>
    <property type="match status" value="1"/>
</dbReference>
<reference evidence="5 6" key="2">
    <citation type="journal article" date="2012" name="Eukaryot. Cell">
        <title>Genome update of Botrytis cinerea strains B05.10 and T4.</title>
        <authorList>
            <person name="Staats M."/>
            <person name="van Kan J.A."/>
        </authorList>
    </citation>
    <scope>NUCLEOTIDE SEQUENCE [LARGE SCALE GENOMIC DNA]</scope>
    <source>
        <strain evidence="5 6">B05.10</strain>
    </source>
</reference>
<dbReference type="Proteomes" id="UP000001798">
    <property type="component" value="Chromosome 12"/>
</dbReference>
<dbReference type="GO" id="GO:0003677">
    <property type="term" value="F:DNA binding"/>
    <property type="evidence" value="ECO:0007669"/>
    <property type="project" value="InterPro"/>
</dbReference>
<proteinExistence type="predicted"/>
<dbReference type="PANTHER" id="PTHR47431:SF2">
    <property type="entry name" value="ZN(II)2CYS6 TRANSCRIPTION FACTOR (EUROFUNG)"/>
    <property type="match status" value="1"/>
</dbReference>
<dbReference type="RefSeq" id="XP_001551241.2">
    <property type="nucleotide sequence ID" value="XM_001551191.2"/>
</dbReference>
<keyword evidence="2" id="KW-0539">Nucleus</keyword>
<sequence>MSTTSPNLSPPPEEPLRPAPLACTNCRKKHQRCDGRQPTCARCAGKSLQCSYMPSRRGYRGCSSRDPEPDPAQGLALGTRRSDRLAENSTPRSGETVTSFLPQIPGEYLDISDSSCHETRTRILESQTSSDGTLQIPTLSSVSGHSTFITPSIDANQCVDLFYTYFHPAHPILIPKPFYFNRGYPNYLQQVVYFIGSHYSSSLSSSRLRTIAADEVADNTQKTTSMVQARLLFAIALHGRNEIKEAQAMLAQAVSLALEIGMNQREFAAAHGGQQTIEEESLRRTWWELYVVNSIMAAFWRKSEFNVHSFASDVLLPCEEAVFADAACMPDPPSVAQYDNRLFADDEFQFSSFCYRIDAARILTRVLALTGNYDVHHDQVQAVDNALAGWAHHLPPGKADIIDKFGEVDEILFQAHMIIQYASLFLHFPRSNLLSTPAATADIAGGQRDLHVSPSSTQHVHAIKATEASKQLSNLAALRLPVQNHSPFFICGLVLGAVVQLSACSVHSGNCMGQHRDRVALIIGVLKSLSQTWAFSQLVLQQIKKVAIEVFHIQEMRTNGPSQVNTHDSGIDMTIGEDQSWLDNLDIQTLQKMMPFNMDMVYNESE</sequence>
<dbReference type="GO" id="GO:0006351">
    <property type="term" value="P:DNA-templated transcription"/>
    <property type="evidence" value="ECO:0007669"/>
    <property type="project" value="InterPro"/>
</dbReference>
<dbReference type="Pfam" id="PF00172">
    <property type="entry name" value="Zn_clus"/>
    <property type="match status" value="1"/>
</dbReference>
<organism evidence="5 6">
    <name type="scientific">Botryotinia fuckeliana (strain B05.10)</name>
    <name type="common">Noble rot fungus</name>
    <name type="synonym">Botrytis cinerea</name>
    <dbReference type="NCBI Taxonomy" id="332648"/>
    <lineage>
        <taxon>Eukaryota</taxon>
        <taxon>Fungi</taxon>
        <taxon>Dikarya</taxon>
        <taxon>Ascomycota</taxon>
        <taxon>Pezizomycotina</taxon>
        <taxon>Leotiomycetes</taxon>
        <taxon>Helotiales</taxon>
        <taxon>Sclerotiniaceae</taxon>
        <taxon>Botrytis</taxon>
    </lineage>
</organism>
<dbReference type="SUPFAM" id="SSF57701">
    <property type="entry name" value="Zn2/Cys6 DNA-binding domain"/>
    <property type="match status" value="1"/>
</dbReference>
<keyword evidence="6" id="KW-1185">Reference proteome</keyword>
<feature type="region of interest" description="Disordered" evidence="3">
    <location>
        <begin position="55"/>
        <end position="98"/>
    </location>
</feature>
<keyword evidence="1" id="KW-0479">Metal-binding</keyword>
<dbReference type="CDD" id="cd00067">
    <property type="entry name" value="GAL4"/>
    <property type="match status" value="1"/>
</dbReference>
<dbReference type="InterPro" id="IPR036864">
    <property type="entry name" value="Zn2-C6_fun-type_DNA-bd_sf"/>
</dbReference>
<evidence type="ECO:0000313" key="5">
    <source>
        <dbReference type="EMBL" id="ATZ56055.1"/>
    </source>
</evidence>
<reference evidence="5 6" key="1">
    <citation type="journal article" date="2011" name="PLoS Genet.">
        <title>Genomic analysis of the necrotrophic fungal pathogens Sclerotinia sclerotiorum and Botrytis cinerea.</title>
        <authorList>
            <person name="Amselem J."/>
            <person name="Cuomo C.A."/>
            <person name="van Kan J.A."/>
            <person name="Viaud M."/>
            <person name="Benito E.P."/>
            <person name="Couloux A."/>
            <person name="Coutinho P.M."/>
            <person name="de Vries R.P."/>
            <person name="Dyer P.S."/>
            <person name="Fillinger S."/>
            <person name="Fournier E."/>
            <person name="Gout L."/>
            <person name="Hahn M."/>
            <person name="Kohn L."/>
            <person name="Lapalu N."/>
            <person name="Plummer K.M."/>
            <person name="Pradier J.M."/>
            <person name="Quevillon E."/>
            <person name="Sharon A."/>
            <person name="Simon A."/>
            <person name="ten Have A."/>
            <person name="Tudzynski B."/>
            <person name="Tudzynski P."/>
            <person name="Wincker P."/>
            <person name="Andrew M."/>
            <person name="Anthouard V."/>
            <person name="Beever R.E."/>
            <person name="Beffa R."/>
            <person name="Benoit I."/>
            <person name="Bouzid O."/>
            <person name="Brault B."/>
            <person name="Chen Z."/>
            <person name="Choquer M."/>
            <person name="Collemare J."/>
            <person name="Cotton P."/>
            <person name="Danchin E.G."/>
            <person name="Da Silva C."/>
            <person name="Gautier A."/>
            <person name="Giraud C."/>
            <person name="Giraud T."/>
            <person name="Gonzalez C."/>
            <person name="Grossetete S."/>
            <person name="Guldener U."/>
            <person name="Henrissat B."/>
            <person name="Howlett B.J."/>
            <person name="Kodira C."/>
            <person name="Kretschmer M."/>
            <person name="Lappartient A."/>
            <person name="Leroch M."/>
            <person name="Levis C."/>
            <person name="Mauceli E."/>
            <person name="Neuveglise C."/>
            <person name="Oeser B."/>
            <person name="Pearson M."/>
            <person name="Poulain J."/>
            <person name="Poussereau N."/>
            <person name="Quesneville H."/>
            <person name="Rascle C."/>
            <person name="Schumacher J."/>
            <person name="Segurens B."/>
            <person name="Sexton A."/>
            <person name="Silva E."/>
            <person name="Sirven C."/>
            <person name="Soanes D.M."/>
            <person name="Talbot N.J."/>
            <person name="Templeton M."/>
            <person name="Yandava C."/>
            <person name="Yarden O."/>
            <person name="Zeng Q."/>
            <person name="Rollins J.A."/>
            <person name="Lebrun M.H."/>
            <person name="Dickman M."/>
        </authorList>
    </citation>
    <scope>NUCLEOTIDE SEQUENCE [LARGE SCALE GENOMIC DNA]</scope>
    <source>
        <strain evidence="5 6">B05.10</strain>
    </source>
</reference>
<evidence type="ECO:0000313" key="6">
    <source>
        <dbReference type="Proteomes" id="UP000001798"/>
    </source>
</evidence>
<dbReference type="EMBL" id="CP009816">
    <property type="protein sequence ID" value="ATZ56055.1"/>
    <property type="molecule type" value="Genomic_DNA"/>
</dbReference>